<keyword evidence="6" id="KW-1185">Reference proteome</keyword>
<dbReference type="GO" id="GO:0003677">
    <property type="term" value="F:DNA binding"/>
    <property type="evidence" value="ECO:0007669"/>
    <property type="project" value="UniProtKB-KW"/>
</dbReference>
<dbReference type="SMART" id="SM00344">
    <property type="entry name" value="HTH_ASNC"/>
    <property type="match status" value="1"/>
</dbReference>
<evidence type="ECO:0000259" key="4">
    <source>
        <dbReference type="PROSITE" id="PS50956"/>
    </source>
</evidence>
<accession>A0ABU1T7V0</accession>
<gene>
    <name evidence="5" type="ORF">J2W55_001196</name>
</gene>
<comment type="caution">
    <text evidence="5">The sequence shown here is derived from an EMBL/GenBank/DDBJ whole genome shotgun (WGS) entry which is preliminary data.</text>
</comment>
<dbReference type="SUPFAM" id="SSF46785">
    <property type="entry name" value="Winged helix' DNA-binding domain"/>
    <property type="match status" value="1"/>
</dbReference>
<name>A0ABU1T7V0_9SPHI</name>
<dbReference type="Pfam" id="PF13412">
    <property type="entry name" value="HTH_24"/>
    <property type="match status" value="1"/>
</dbReference>
<organism evidence="5 6">
    <name type="scientific">Mucilaginibacter pocheonensis</name>
    <dbReference type="NCBI Taxonomy" id="398050"/>
    <lineage>
        <taxon>Bacteria</taxon>
        <taxon>Pseudomonadati</taxon>
        <taxon>Bacteroidota</taxon>
        <taxon>Sphingobacteriia</taxon>
        <taxon>Sphingobacteriales</taxon>
        <taxon>Sphingobacteriaceae</taxon>
        <taxon>Mucilaginibacter</taxon>
    </lineage>
</organism>
<dbReference type="InterPro" id="IPR000485">
    <property type="entry name" value="AsnC-type_HTH_dom"/>
</dbReference>
<evidence type="ECO:0000313" key="5">
    <source>
        <dbReference type="EMBL" id="MDR6941368.1"/>
    </source>
</evidence>
<sequence length="160" mass="18474">MVKKLDETDLAILDILQANGRIKLQAVADQVGLTTSPVHDRMVRMERDGYIRRYGAVINKKMLGLDYRVILSVTLLGAEHADSFELQVTNFHEVELAYQLKDHRFLLFVTVKDEWAYAQFIIQKLRNTGLVSDFQTHILKKEFKSFATLTPRSLVFSFQL</sequence>
<dbReference type="Proteomes" id="UP001247620">
    <property type="component" value="Unassembled WGS sequence"/>
</dbReference>
<dbReference type="PANTHER" id="PTHR30154">
    <property type="entry name" value="LEUCINE-RESPONSIVE REGULATORY PROTEIN"/>
    <property type="match status" value="1"/>
</dbReference>
<dbReference type="InterPro" id="IPR019888">
    <property type="entry name" value="Tscrpt_reg_AsnC-like"/>
</dbReference>
<evidence type="ECO:0000313" key="6">
    <source>
        <dbReference type="Proteomes" id="UP001247620"/>
    </source>
</evidence>
<dbReference type="PRINTS" id="PR00033">
    <property type="entry name" value="HTHASNC"/>
</dbReference>
<evidence type="ECO:0000256" key="3">
    <source>
        <dbReference type="ARBA" id="ARBA00023163"/>
    </source>
</evidence>
<protein>
    <submittedName>
        <fullName evidence="5">DNA-binding Lrp family transcriptional regulator</fullName>
    </submittedName>
</protein>
<evidence type="ECO:0000256" key="2">
    <source>
        <dbReference type="ARBA" id="ARBA00023125"/>
    </source>
</evidence>
<keyword evidence="2 5" id="KW-0238">DNA-binding</keyword>
<dbReference type="Gene3D" id="1.10.10.10">
    <property type="entry name" value="Winged helix-like DNA-binding domain superfamily/Winged helix DNA-binding domain"/>
    <property type="match status" value="1"/>
</dbReference>
<dbReference type="Gene3D" id="3.30.70.920">
    <property type="match status" value="1"/>
</dbReference>
<dbReference type="RefSeq" id="WP_310093040.1">
    <property type="nucleotide sequence ID" value="NZ_JAVDUU010000001.1"/>
</dbReference>
<dbReference type="InterPro" id="IPR011008">
    <property type="entry name" value="Dimeric_a/b-barrel"/>
</dbReference>
<keyword evidence="1" id="KW-0805">Transcription regulation</keyword>
<feature type="domain" description="HTH asnC-type" evidence="4">
    <location>
        <begin position="5"/>
        <end position="66"/>
    </location>
</feature>
<dbReference type="EMBL" id="JAVDUU010000001">
    <property type="protein sequence ID" value="MDR6941368.1"/>
    <property type="molecule type" value="Genomic_DNA"/>
</dbReference>
<dbReference type="InterPro" id="IPR036390">
    <property type="entry name" value="WH_DNA-bd_sf"/>
</dbReference>
<dbReference type="SUPFAM" id="SSF54909">
    <property type="entry name" value="Dimeric alpha+beta barrel"/>
    <property type="match status" value="1"/>
</dbReference>
<evidence type="ECO:0000256" key="1">
    <source>
        <dbReference type="ARBA" id="ARBA00023015"/>
    </source>
</evidence>
<dbReference type="PANTHER" id="PTHR30154:SF34">
    <property type="entry name" value="TRANSCRIPTIONAL REGULATOR AZLB"/>
    <property type="match status" value="1"/>
</dbReference>
<proteinExistence type="predicted"/>
<keyword evidence="3" id="KW-0804">Transcription</keyword>
<reference evidence="5 6" key="1">
    <citation type="submission" date="2023-07" db="EMBL/GenBank/DDBJ databases">
        <title>Sorghum-associated microbial communities from plants grown in Nebraska, USA.</title>
        <authorList>
            <person name="Schachtman D."/>
        </authorList>
    </citation>
    <scope>NUCLEOTIDE SEQUENCE [LARGE SCALE GENOMIC DNA]</scope>
    <source>
        <strain evidence="5 6">3262</strain>
    </source>
</reference>
<dbReference type="PROSITE" id="PS50956">
    <property type="entry name" value="HTH_ASNC_2"/>
    <property type="match status" value="1"/>
</dbReference>
<dbReference type="InterPro" id="IPR036388">
    <property type="entry name" value="WH-like_DNA-bd_sf"/>
</dbReference>